<protein>
    <submittedName>
        <fullName evidence="2">G/U mismatch-specific uracil DNA glycosylase</fullName>
        <ecNumber evidence="2">3.2.2.28</ecNumber>
    </submittedName>
</protein>
<reference evidence="2" key="1">
    <citation type="submission" date="2020-02" db="EMBL/GenBank/DDBJ databases">
        <authorList>
            <person name="Meier V. D."/>
        </authorList>
    </citation>
    <scope>NUCLEOTIDE SEQUENCE</scope>
    <source>
        <strain evidence="2">AVDCRST_MAG30</strain>
    </source>
</reference>
<dbReference type="AlphaFoldDB" id="A0A6J4TNF2"/>
<accession>A0A6J4TNF2</accession>
<feature type="compositionally biased region" description="Basic residues" evidence="1">
    <location>
        <begin position="1"/>
        <end position="12"/>
    </location>
</feature>
<gene>
    <name evidence="2" type="ORF">AVDCRST_MAG30-3570</name>
</gene>
<dbReference type="GO" id="GO:0016798">
    <property type="term" value="F:hydrolase activity, acting on glycosyl bonds"/>
    <property type="evidence" value="ECO:0007669"/>
    <property type="project" value="UniProtKB-KW"/>
</dbReference>
<feature type="non-terminal residue" evidence="2">
    <location>
        <position position="72"/>
    </location>
</feature>
<feature type="region of interest" description="Disordered" evidence="1">
    <location>
        <begin position="1"/>
        <end position="72"/>
    </location>
</feature>
<keyword evidence="2" id="KW-0378">Hydrolase</keyword>
<dbReference type="EMBL" id="CADCVS010000468">
    <property type="protein sequence ID" value="CAA9528454.1"/>
    <property type="molecule type" value="Genomic_DNA"/>
</dbReference>
<keyword evidence="2" id="KW-0326">Glycosidase</keyword>
<evidence type="ECO:0000313" key="2">
    <source>
        <dbReference type="EMBL" id="CAA9528454.1"/>
    </source>
</evidence>
<organism evidence="2">
    <name type="scientific">uncultured Solirubrobacteraceae bacterium</name>
    <dbReference type="NCBI Taxonomy" id="1162706"/>
    <lineage>
        <taxon>Bacteria</taxon>
        <taxon>Bacillati</taxon>
        <taxon>Actinomycetota</taxon>
        <taxon>Thermoleophilia</taxon>
        <taxon>Solirubrobacterales</taxon>
        <taxon>Solirubrobacteraceae</taxon>
        <taxon>environmental samples</taxon>
    </lineage>
</organism>
<proteinExistence type="predicted"/>
<sequence length="72" mass="7788">AGTHRPARAPRPLRRDQPVAALDGGRPPLRPPGQPVLADAPRRRLHPAAAGAGGGPRAALVRHRRDEHRRPR</sequence>
<feature type="compositionally biased region" description="Basic residues" evidence="1">
    <location>
        <begin position="60"/>
        <end position="72"/>
    </location>
</feature>
<name>A0A6J4TNF2_9ACTN</name>
<feature type="non-terminal residue" evidence="2">
    <location>
        <position position="1"/>
    </location>
</feature>
<evidence type="ECO:0000256" key="1">
    <source>
        <dbReference type="SAM" id="MobiDB-lite"/>
    </source>
</evidence>
<dbReference type="EC" id="3.2.2.28" evidence="2"/>